<dbReference type="PANTHER" id="PTHR46250:SF15">
    <property type="entry name" value="OS01G0523800 PROTEIN"/>
    <property type="match status" value="1"/>
</dbReference>
<feature type="compositionally biased region" description="Polar residues" evidence="1">
    <location>
        <begin position="153"/>
        <end position="171"/>
    </location>
</feature>
<accession>A0ABD1IL67</accession>
<name>A0ABD1IL67_SALDI</name>
<comment type="caution">
    <text evidence="2">The sequence shown here is derived from an EMBL/GenBank/DDBJ whole genome shotgun (WGS) entry which is preliminary data.</text>
</comment>
<evidence type="ECO:0000256" key="1">
    <source>
        <dbReference type="SAM" id="MobiDB-lite"/>
    </source>
</evidence>
<evidence type="ECO:0000313" key="3">
    <source>
        <dbReference type="Proteomes" id="UP001567538"/>
    </source>
</evidence>
<proteinExistence type="predicted"/>
<feature type="compositionally biased region" description="Basic residues" evidence="1">
    <location>
        <begin position="177"/>
        <end position="186"/>
    </location>
</feature>
<feature type="region of interest" description="Disordered" evidence="1">
    <location>
        <begin position="125"/>
        <end position="188"/>
    </location>
</feature>
<dbReference type="AlphaFoldDB" id="A0ABD1IL67"/>
<dbReference type="EMBL" id="JBEAFC010000001">
    <property type="protein sequence ID" value="KAL1568554.1"/>
    <property type="molecule type" value="Genomic_DNA"/>
</dbReference>
<dbReference type="PANTHER" id="PTHR46250">
    <property type="entry name" value="MYB/SANT-LIKE DNA-BINDING DOMAIN PROTEIN-RELATED"/>
    <property type="match status" value="1"/>
</dbReference>
<organism evidence="2 3">
    <name type="scientific">Salvia divinorum</name>
    <name type="common">Maria pastora</name>
    <name type="synonym">Diviner's sage</name>
    <dbReference type="NCBI Taxonomy" id="28513"/>
    <lineage>
        <taxon>Eukaryota</taxon>
        <taxon>Viridiplantae</taxon>
        <taxon>Streptophyta</taxon>
        <taxon>Embryophyta</taxon>
        <taxon>Tracheophyta</taxon>
        <taxon>Spermatophyta</taxon>
        <taxon>Magnoliopsida</taxon>
        <taxon>eudicotyledons</taxon>
        <taxon>Gunneridae</taxon>
        <taxon>Pentapetalae</taxon>
        <taxon>asterids</taxon>
        <taxon>lamiids</taxon>
        <taxon>Lamiales</taxon>
        <taxon>Lamiaceae</taxon>
        <taxon>Nepetoideae</taxon>
        <taxon>Mentheae</taxon>
        <taxon>Salviinae</taxon>
        <taxon>Salvia</taxon>
        <taxon>Salvia subgen. Calosphace</taxon>
    </lineage>
</organism>
<sequence length="285" mass="32616">MEESYLSLDNDDPNLTCNDLNEGRVALKMKSDRTHRSWSPRDEEVLLSGQWFLWWLPVSYFGGDEATCKINTHLIKLHFLLLWCQEDSNARFMRFKLWSMWDAWKDIFGKDRAVGTTAKDLLEMSKEVRSNSTPNLESGESEYVASTDAPSGANPQNNKGSPQGLDQSASDSGHKTQSAKKKKHKGVDRSDIHLEMLAKINEDINSRLDELMNRIGYEIDVSKSRKKVFEILADIQGLTLGQQLDAAGIILEKVQRLDLFMSLPEAFRHTYVVRCWRITLDQGFR</sequence>
<reference evidence="2 3" key="1">
    <citation type="submission" date="2024-06" db="EMBL/GenBank/DDBJ databases">
        <title>A chromosome level genome sequence of Diviner's sage (Salvia divinorum).</title>
        <authorList>
            <person name="Ford S.A."/>
            <person name="Ro D.-K."/>
            <person name="Ness R.W."/>
            <person name="Phillips M.A."/>
        </authorList>
    </citation>
    <scope>NUCLEOTIDE SEQUENCE [LARGE SCALE GENOMIC DNA]</scope>
    <source>
        <strain evidence="2">SAF-2024a</strain>
        <tissue evidence="2">Leaf</tissue>
    </source>
</reference>
<gene>
    <name evidence="2" type="ORF">AAHA92_00158</name>
</gene>
<dbReference type="Proteomes" id="UP001567538">
    <property type="component" value="Unassembled WGS sequence"/>
</dbReference>
<keyword evidence="3" id="KW-1185">Reference proteome</keyword>
<evidence type="ECO:0000313" key="2">
    <source>
        <dbReference type="EMBL" id="KAL1568554.1"/>
    </source>
</evidence>
<protein>
    <submittedName>
        <fullName evidence="2">Uncharacterized protein</fullName>
    </submittedName>
</protein>